<keyword evidence="3" id="KW-1185">Reference proteome</keyword>
<keyword evidence="1" id="KW-0472">Membrane</keyword>
<keyword evidence="1" id="KW-0812">Transmembrane</keyword>
<dbReference type="Proteomes" id="UP000481153">
    <property type="component" value="Unassembled WGS sequence"/>
</dbReference>
<protein>
    <submittedName>
        <fullName evidence="2">Uncharacterized protein</fullName>
    </submittedName>
</protein>
<dbReference type="EMBL" id="VJMJ01000240">
    <property type="protein sequence ID" value="KAF0725517.1"/>
    <property type="molecule type" value="Genomic_DNA"/>
</dbReference>
<accession>A0A6G0WDG6</accession>
<keyword evidence="1" id="KW-1133">Transmembrane helix</keyword>
<dbReference type="VEuPathDB" id="FungiDB:AeMF1_019247"/>
<evidence type="ECO:0000313" key="3">
    <source>
        <dbReference type="Proteomes" id="UP000481153"/>
    </source>
</evidence>
<evidence type="ECO:0000313" key="2">
    <source>
        <dbReference type="EMBL" id="KAF0725517.1"/>
    </source>
</evidence>
<feature type="transmembrane region" description="Helical" evidence="1">
    <location>
        <begin position="28"/>
        <end position="47"/>
    </location>
</feature>
<organism evidence="2 3">
    <name type="scientific">Aphanomyces euteiches</name>
    <dbReference type="NCBI Taxonomy" id="100861"/>
    <lineage>
        <taxon>Eukaryota</taxon>
        <taxon>Sar</taxon>
        <taxon>Stramenopiles</taxon>
        <taxon>Oomycota</taxon>
        <taxon>Saprolegniomycetes</taxon>
        <taxon>Saprolegniales</taxon>
        <taxon>Verrucalvaceae</taxon>
        <taxon>Aphanomyces</taxon>
    </lineage>
</organism>
<dbReference type="AlphaFoldDB" id="A0A6G0WDG6"/>
<comment type="caution">
    <text evidence="2">The sequence shown here is derived from an EMBL/GenBank/DDBJ whole genome shotgun (WGS) entry which is preliminary data.</text>
</comment>
<sequence length="130" mass="14305">MRASSVHGGTEKGQPSLVRILSRTPGDCRLAASLSLFFCVIVGWMAFWNLASTTTMSATATMTHHLRRLDLFGDSNAKIYFIVGVSAMIALLIAFAVVQERRNNYSLRQLRDSTADTVIDLEIETPKSPV</sequence>
<evidence type="ECO:0000256" key="1">
    <source>
        <dbReference type="SAM" id="Phobius"/>
    </source>
</evidence>
<feature type="transmembrane region" description="Helical" evidence="1">
    <location>
        <begin position="79"/>
        <end position="98"/>
    </location>
</feature>
<proteinExistence type="predicted"/>
<reference evidence="2 3" key="1">
    <citation type="submission" date="2019-07" db="EMBL/GenBank/DDBJ databases">
        <title>Genomics analysis of Aphanomyces spp. identifies a new class of oomycete effector associated with host adaptation.</title>
        <authorList>
            <person name="Gaulin E."/>
        </authorList>
    </citation>
    <scope>NUCLEOTIDE SEQUENCE [LARGE SCALE GENOMIC DNA]</scope>
    <source>
        <strain evidence="2 3">ATCC 201684</strain>
    </source>
</reference>
<name>A0A6G0WDG6_9STRA</name>
<gene>
    <name evidence="2" type="ORF">Ae201684_016030</name>
</gene>